<dbReference type="SUPFAM" id="SSF48065">
    <property type="entry name" value="DBL homology domain (DH-domain)"/>
    <property type="match status" value="1"/>
</dbReference>
<dbReference type="CDD" id="cd13243">
    <property type="entry name" value="PH_PLEKHG1_G2_G3"/>
    <property type="match status" value="1"/>
</dbReference>
<dbReference type="EMBL" id="JADWDJ010000019">
    <property type="protein sequence ID" value="KAG5266182.1"/>
    <property type="molecule type" value="Genomic_DNA"/>
</dbReference>
<feature type="region of interest" description="Disordered" evidence="2">
    <location>
        <begin position="14"/>
        <end position="179"/>
    </location>
</feature>
<dbReference type="FunFam" id="1.20.900.10:FF:000019">
    <property type="entry name" value="Pleckstrin homology domain-containing family G member 1"/>
    <property type="match status" value="1"/>
</dbReference>
<evidence type="ECO:0000313" key="5">
    <source>
        <dbReference type="EMBL" id="KAG5266182.1"/>
    </source>
</evidence>
<feature type="region of interest" description="Disordered" evidence="2">
    <location>
        <begin position="1114"/>
        <end position="1166"/>
    </location>
</feature>
<dbReference type="SUPFAM" id="SSF50729">
    <property type="entry name" value="PH domain-like"/>
    <property type="match status" value="1"/>
</dbReference>
<dbReference type="Gene3D" id="1.20.900.10">
    <property type="entry name" value="Dbl homology (DH) domain"/>
    <property type="match status" value="1"/>
</dbReference>
<feature type="region of interest" description="Disordered" evidence="2">
    <location>
        <begin position="622"/>
        <end position="672"/>
    </location>
</feature>
<proteinExistence type="predicted"/>
<dbReference type="InterPro" id="IPR055251">
    <property type="entry name" value="SOS1_NGEF_PH"/>
</dbReference>
<feature type="compositionally biased region" description="Basic and acidic residues" evidence="2">
    <location>
        <begin position="1138"/>
        <end position="1156"/>
    </location>
</feature>
<feature type="region of interest" description="Disordered" evidence="2">
    <location>
        <begin position="715"/>
        <end position="741"/>
    </location>
</feature>
<comment type="caution">
    <text evidence="5">The sequence shown here is derived from an EMBL/GenBank/DDBJ whole genome shotgun (WGS) entry which is preliminary data.</text>
</comment>
<dbReference type="InterPro" id="IPR043324">
    <property type="entry name" value="PH_PLEKHG1_G2_G3"/>
</dbReference>
<feature type="domain" description="PH" evidence="3">
    <location>
        <begin position="398"/>
        <end position="496"/>
    </location>
</feature>
<feature type="region of interest" description="Disordered" evidence="2">
    <location>
        <begin position="1435"/>
        <end position="1457"/>
    </location>
</feature>
<dbReference type="Pfam" id="PF00621">
    <property type="entry name" value="RhoGEF"/>
    <property type="match status" value="1"/>
</dbReference>
<feature type="region of interest" description="Disordered" evidence="2">
    <location>
        <begin position="533"/>
        <end position="563"/>
    </location>
</feature>
<keyword evidence="6" id="KW-1185">Reference proteome</keyword>
<feature type="region of interest" description="Disordered" evidence="2">
    <location>
        <begin position="1343"/>
        <end position="1376"/>
    </location>
</feature>
<evidence type="ECO:0000259" key="3">
    <source>
        <dbReference type="PROSITE" id="PS50003"/>
    </source>
</evidence>
<feature type="compositionally biased region" description="Low complexity" evidence="2">
    <location>
        <begin position="1355"/>
        <end position="1371"/>
    </location>
</feature>
<organism evidence="5 6">
    <name type="scientific">Alosa alosa</name>
    <name type="common">allis shad</name>
    <dbReference type="NCBI Taxonomy" id="278164"/>
    <lineage>
        <taxon>Eukaryota</taxon>
        <taxon>Metazoa</taxon>
        <taxon>Chordata</taxon>
        <taxon>Craniata</taxon>
        <taxon>Vertebrata</taxon>
        <taxon>Euteleostomi</taxon>
        <taxon>Actinopterygii</taxon>
        <taxon>Neopterygii</taxon>
        <taxon>Teleostei</taxon>
        <taxon>Clupei</taxon>
        <taxon>Clupeiformes</taxon>
        <taxon>Clupeoidei</taxon>
        <taxon>Clupeidae</taxon>
        <taxon>Alosa</taxon>
    </lineage>
</organism>
<accession>A0AAV6FYI4</accession>
<feature type="domain" description="DH" evidence="4">
    <location>
        <begin position="196"/>
        <end position="374"/>
    </location>
</feature>
<evidence type="ECO:0000256" key="2">
    <source>
        <dbReference type="SAM" id="MobiDB-lite"/>
    </source>
</evidence>
<dbReference type="Gene3D" id="2.30.29.30">
    <property type="entry name" value="Pleckstrin-homology domain (PH domain)/Phosphotyrosine-binding domain (PTB)"/>
    <property type="match status" value="1"/>
</dbReference>
<dbReference type="GO" id="GO:0005829">
    <property type="term" value="C:cytosol"/>
    <property type="evidence" value="ECO:0007669"/>
    <property type="project" value="UniProtKB-ARBA"/>
</dbReference>
<dbReference type="GO" id="GO:2000114">
    <property type="term" value="P:regulation of establishment of cell polarity"/>
    <property type="evidence" value="ECO:0007669"/>
    <property type="project" value="TreeGrafter"/>
</dbReference>
<reference evidence="5" key="1">
    <citation type="submission" date="2020-10" db="EMBL/GenBank/DDBJ databases">
        <title>Chromosome-scale genome assembly of the Allis shad, Alosa alosa.</title>
        <authorList>
            <person name="Margot Z."/>
            <person name="Christophe K."/>
            <person name="Cabau C."/>
            <person name="Louis A."/>
            <person name="Berthelot C."/>
            <person name="Parey E."/>
            <person name="Roest Crollius H."/>
            <person name="Montfort J."/>
            <person name="Robinson-Rechavi M."/>
            <person name="Bucao C."/>
            <person name="Bouchez O."/>
            <person name="Gislard M."/>
            <person name="Lluch J."/>
            <person name="Milhes M."/>
            <person name="Lampietro C."/>
            <person name="Lopez Roques C."/>
            <person name="Donnadieu C."/>
            <person name="Braasch I."/>
            <person name="Desvignes T."/>
            <person name="Postlethwait J."/>
            <person name="Bobe J."/>
            <person name="Guiguen Y."/>
        </authorList>
    </citation>
    <scope>NUCLEOTIDE SEQUENCE</scope>
    <source>
        <strain evidence="5">M-15738</strain>
        <tissue evidence="5">Blood</tissue>
    </source>
</reference>
<feature type="compositionally biased region" description="Basic and acidic residues" evidence="2">
    <location>
        <begin position="545"/>
        <end position="555"/>
    </location>
</feature>
<keyword evidence="1" id="KW-0597">Phosphoprotein</keyword>
<evidence type="ECO:0000259" key="4">
    <source>
        <dbReference type="PROSITE" id="PS50010"/>
    </source>
</evidence>
<dbReference type="PANTHER" id="PTHR45924:SF4">
    <property type="entry name" value="PLECKSTRIN HOMOLOGY DOMAIN-CONTAINING FAMILY G MEMBER 3"/>
    <property type="match status" value="1"/>
</dbReference>
<dbReference type="InterPro" id="IPR001849">
    <property type="entry name" value="PH_domain"/>
</dbReference>
<feature type="region of interest" description="Disordered" evidence="2">
    <location>
        <begin position="1478"/>
        <end position="1507"/>
    </location>
</feature>
<dbReference type="InterPro" id="IPR011993">
    <property type="entry name" value="PH-like_dom_sf"/>
</dbReference>
<dbReference type="PROSITE" id="PS50003">
    <property type="entry name" value="PH_DOMAIN"/>
    <property type="match status" value="1"/>
</dbReference>
<dbReference type="GO" id="GO:0005085">
    <property type="term" value="F:guanyl-nucleotide exchange factor activity"/>
    <property type="evidence" value="ECO:0007669"/>
    <property type="project" value="InterPro"/>
</dbReference>
<dbReference type="GO" id="GO:0031267">
    <property type="term" value="F:small GTPase binding"/>
    <property type="evidence" value="ECO:0007669"/>
    <property type="project" value="TreeGrafter"/>
</dbReference>
<dbReference type="Pfam" id="PF22697">
    <property type="entry name" value="SOS1_NGEF_PH"/>
    <property type="match status" value="1"/>
</dbReference>
<feature type="compositionally biased region" description="Low complexity" evidence="2">
    <location>
        <begin position="73"/>
        <end position="83"/>
    </location>
</feature>
<dbReference type="PROSITE" id="PS50010">
    <property type="entry name" value="DH_2"/>
    <property type="match status" value="1"/>
</dbReference>
<name>A0AAV6FYI4_9TELE</name>
<dbReference type="CDD" id="cd00160">
    <property type="entry name" value="RhoGEF"/>
    <property type="match status" value="1"/>
</dbReference>
<dbReference type="InterPro" id="IPR000219">
    <property type="entry name" value="DH_dom"/>
</dbReference>
<feature type="compositionally biased region" description="Low complexity" evidence="2">
    <location>
        <begin position="1263"/>
        <end position="1292"/>
    </location>
</feature>
<dbReference type="Proteomes" id="UP000823561">
    <property type="component" value="Chromosome 19"/>
</dbReference>
<feature type="compositionally biased region" description="Acidic residues" evidence="2">
    <location>
        <begin position="732"/>
        <end position="741"/>
    </location>
</feature>
<evidence type="ECO:0000313" key="6">
    <source>
        <dbReference type="Proteomes" id="UP000823561"/>
    </source>
</evidence>
<gene>
    <name evidence="5" type="ORF">AALO_G00250690</name>
</gene>
<dbReference type="SMART" id="SM00325">
    <property type="entry name" value="RhoGEF"/>
    <property type="match status" value="1"/>
</dbReference>
<feature type="compositionally biased region" description="Basic and acidic residues" evidence="2">
    <location>
        <begin position="646"/>
        <end position="663"/>
    </location>
</feature>
<evidence type="ECO:0008006" key="7">
    <source>
        <dbReference type="Google" id="ProtNLM"/>
    </source>
</evidence>
<feature type="compositionally biased region" description="Low complexity" evidence="2">
    <location>
        <begin position="1118"/>
        <end position="1128"/>
    </location>
</feature>
<feature type="compositionally biased region" description="Low complexity" evidence="2">
    <location>
        <begin position="1437"/>
        <end position="1447"/>
    </location>
</feature>
<dbReference type="SMART" id="SM00233">
    <property type="entry name" value="PH"/>
    <property type="match status" value="1"/>
</dbReference>
<feature type="compositionally biased region" description="Basic and acidic residues" evidence="2">
    <location>
        <begin position="1488"/>
        <end position="1498"/>
    </location>
</feature>
<sequence length="1567" mass="173607">MRRARSKVNCRLCEGSDMPEGSHWTLHSSPMGEESPRLSTGSSVGSHDPLSSGAPGDCCGLPCSEHSEDERPVSLVSTLSSGSSRDEGPSVGCSAATTPLPPLSTTPSHAPSEEEEGEQDIDLHLSPPSEAHPRQPSLPGLPPENTGWQELRQDTDHVHLSPPADGPAPRKLSLPDSPGHSPFATVAMAPNPQLTYLDRVVMEIIETEQMYVRDLCSIVEDYLAHIIDTGTLGPEQVSALFGNIEDIYEFNGELLQALYMCDNDPVAIARCFVDKSEYFAIYTQYCTNYPNSVAALTECMRNKNLAKFFRERQASLKLSLPLGSYLLKPVQRILKYHLLLQEIAKHFGCEEEGYEVVEEAIDTMTGVAWYINDMKRKHEHAVRLQEIQSLLINWKGPDLTTYGELVLEGTFHVHRAKNTRTLFLFDKILLITKKRGEHYIYKNHISCSTLMLIESAKDCLRFSVTHYKHPKQPHTVQAKTLEEKKLWAHHIKRLILENHQVVIPQKAREAILDMDSIYPVRYRYSPERLKKPLSSQGEDFTGFGRQERRRSEPAKQIKKSTKAVLKHAESEGTLLVDSASDRCSLQPATSLSSLASSLSESQAPPRPCLEDGREVLDLGRESEEKLRAEEERSEDSLTQNVPEVEVELRETPKMEEKEKKEEEERGSEEKEEEILMVDDQVADFASSMLAAISCWHYRARALLFTRLTTDGEGCTAVEEDQPVPGEGTQTVPEEEASEPAVDETLNDQILAAQDSTDQHESPVENRKNIPRIHIEECPELPPGYGRQGEVEECLRDESVVDEDGLDMSTMGQEEKSSFNSGTFSEAEEEEEAVAMETEASSSSILPPSVLDQASVIIERFAGSLSRRNSLVMAGDLPLTASQQSGVLTGCPPPLATSLQKPAASDLPTPALTVEQDRTPQWRQDSTLSKRDQLLIHKIRHYYECAEHQDVGFCIKRRESLSYIPAGLVRHLSRQIDGSPTDEATTAAAAANRKGSPSVRPTSWSVFSLPGLDKRDEAPKSSASARAAVCLATEDRGSKRRAVSVSDEDFHSPSHIIPMWQDMEAEVNGVREDRQANTETEDDQTGHDIPMLHHVSFPSRECRRAEDGEALRIQEESDVSTVVTDASSVPSPPVFLSPTKEEAPVLDPETRGSDRHLQTGRPPRAPLPRIITLRSGAEEEQILQDVEKVKNKVFQLARQYSQRIKNNRPVLRARARETDSYLIPKNLASVQEERSPVREKGSAGLFLSLSSYDQVTIQELKLRSPSPGATTTSSAGSSRVQSPSPGTSTSTGPPLSPSAVEPFPWPDVRELRSKYAPGRTGGAIGISRSHSTPDKMMMMMMMAEEGEEGEGERSRTSLSRSSSNSSGCFSPEPRGSLPDISSAVAASASDVRYCSLGSDVQLGVGTAGEKEKNEGACAPRLFRVNSLDHVMGTLHTNQQQPQQPHQQHSLTKSHKDTHRCAGEGRLTQDNRVVAAETVSMPLTGHRGGKGTETKEEHDQNILNGGSEDSRSALELEAWRSLRRRDWRTYERLQSAHRYSTGSLRRLDGSQHSLVKNLREKFQSLSSYT</sequence>
<feature type="region of interest" description="Disordered" evidence="2">
    <location>
        <begin position="1260"/>
        <end position="1303"/>
    </location>
</feature>
<dbReference type="PANTHER" id="PTHR45924">
    <property type="entry name" value="FI17866P1"/>
    <property type="match status" value="1"/>
</dbReference>
<evidence type="ECO:0000256" key="1">
    <source>
        <dbReference type="ARBA" id="ARBA00022553"/>
    </source>
</evidence>
<dbReference type="InterPro" id="IPR035899">
    <property type="entry name" value="DBL_dom_sf"/>
</dbReference>
<protein>
    <recommendedName>
        <fullName evidence="7">Pleckstrin homology domain-containing family G member 3</fullName>
    </recommendedName>
</protein>